<feature type="compositionally biased region" description="Acidic residues" evidence="13">
    <location>
        <begin position="178"/>
        <end position="191"/>
    </location>
</feature>
<dbReference type="RefSeq" id="XP_031439156.1">
    <property type="nucleotide sequence ID" value="XM_031583296.2"/>
</dbReference>
<feature type="compositionally biased region" description="Basic and acidic residues" evidence="13">
    <location>
        <begin position="238"/>
        <end position="253"/>
    </location>
</feature>
<feature type="coiled-coil region" evidence="12">
    <location>
        <begin position="1858"/>
        <end position="1895"/>
    </location>
</feature>
<feature type="region of interest" description="Disordered" evidence="13">
    <location>
        <begin position="1"/>
        <end position="267"/>
    </location>
</feature>
<feature type="region of interest" description="Disordered" evidence="13">
    <location>
        <begin position="2356"/>
        <end position="2378"/>
    </location>
</feature>
<dbReference type="Pfam" id="PF00595">
    <property type="entry name" value="PDZ"/>
    <property type="match status" value="1"/>
</dbReference>
<feature type="compositionally biased region" description="Low complexity" evidence="13">
    <location>
        <begin position="551"/>
        <end position="564"/>
    </location>
</feature>
<feature type="domain" description="C2" evidence="14">
    <location>
        <begin position="3139"/>
        <end position="3264"/>
    </location>
</feature>
<dbReference type="SUPFAM" id="SSF50156">
    <property type="entry name" value="PDZ domain-like"/>
    <property type="match status" value="1"/>
</dbReference>
<dbReference type="GO" id="GO:0016020">
    <property type="term" value="C:membrane"/>
    <property type="evidence" value="ECO:0007669"/>
    <property type="project" value="InterPro"/>
</dbReference>
<feature type="compositionally biased region" description="Low complexity" evidence="13">
    <location>
        <begin position="2360"/>
        <end position="2376"/>
    </location>
</feature>
<keyword evidence="5" id="KW-0106">Calcium</keyword>
<keyword evidence="1" id="KW-0479">Metal-binding</keyword>
<feature type="domain" description="PDZ" evidence="15">
    <location>
        <begin position="2556"/>
        <end position="2635"/>
    </location>
</feature>
<dbReference type="Gene3D" id="2.60.40.150">
    <property type="entry name" value="C2 domain"/>
    <property type="match status" value="2"/>
</dbReference>
<evidence type="ECO:0000259" key="15">
    <source>
        <dbReference type="PROSITE" id="PS50106"/>
    </source>
</evidence>
<feature type="compositionally biased region" description="Polar residues" evidence="13">
    <location>
        <begin position="2690"/>
        <end position="2706"/>
    </location>
</feature>
<sequence>MSADEDASPCFEIKDQEQKREQDGKEKSESARGRRLLKDSSISPEDDNGMKNLTSLAKSFEPVKEVACKREKPSEEVATGIRHFKTIELNSSATVQPTFDDGEPESLTDSPEDRSRGEGSSSLHASSFTPGTSPTSLSSLDEDSDSSSPSHTRSSGEGKQHRKAKHRQPGQMLPTIEDSSEEEELREEEDTLREQEKQKSSGKKSKKDKEDIRAQRRRERPKTPPSNLSPIEDASPTEELRQEAEMEEIRRSSCSDFSPSMESEPEGFEVNAEKIAAVQKVYQLPTSVSLYSPTDDLHADSSLSKEVTGKKNLKSADEAYEEIMLKAKSPMTENAEFPPGKESLYGSVLIEDYAHESLVEVKCGEQEIDQMPVPEKSKQLRSPDEVYDDMMQKKKEMMLKEQDPKQPQSMKDIPQPEIRLPSPESHSVIISTSGSVALGKDGKPLLDAETAYEELMKRQKAVLTPGTSPTQPCPDPPENSMLKFGTPEDTIKVEDTGSQKRLYPIPDLRVIQCSSGEEDEDSGADYIPEKAPRAPEITPGAPTETEPPHAPEITPGTPTETEPIPVAAAPASEIDVSSVPSFEDTSFSNRQVISSEIPDILSSFTDSQTTEIDELGVVDLSKSSVSGQTNLASTSIATKPSHPVVVSVSPLATVPQYIPSAPSVVSTAPPVPPKSAVLRRGLSQDIPLPPPLPPPTLPKPTLYPKKIPPQVLPRYTSVGMTSAGPILLEKQSGGTTHKPHIPPPVPPKPSSIPAGLTFSHRPGESVKPPIAPKPVTIVHPPSPIHSPARPTVLTTEPANIALNLSPSVDSRAGTTSPKSPSSPRHTKTVHETYVVITLPSQPNSPVEGIQSQAPSSSGYASPTIPPKASPYSPQQQSHAQSDPQPQPQKTTKMPLAFTRITESIESQEICGPESVVSSMSHVYEAISASSQPPVPLANGVTQVVTTELQRTTVSVVHERVPPVRAPPAAENLKTQPQNSHIYHAGEVMDLRTPKMDAETAMKGVDLSSFESRRQSLVTDSSPRHTSAVQSSVVNLSTEPSASVLTDSITIVTCTATIAYGKDASQATSMPLQLTTAKSFEPVSQIIYQPVDSQPEKPINLSTGVGKVQTAPVTVAPTCVTGGFGASVPPRLETCVSGAVDLTTVKPVQTIVSVDRSTAEVMTAVIAEEDGKPVDLTAGKRAVCCDVVYKLPFTGSCTTQQQPTPLPEDRFGYRDDHYQYDRSPYGMKGFVGIKPSMSDTNLAEAGLFFYKSKNSFDYSGATEGAVDLTSGKMSEAGDAVDYSNRVTGAFSGMTIPQFSQTRITSATGTPFVVTSVLRSSNGIVYSSVAAPIPSCYAITTQPGSIFNATYNTLSGMHTSDTMPSLSSLQNQPMTRSQSFVSALVTTTAEEQERRQPLNLELVATRNTISSALSLVTPTVTTVGTTDSFTDASLDAIAASLEALSSPMMPGGGQYQMEREFLELEKMKQQRLAEELEWERQEIQRFREQEQLLVHKELGELQAMKQHILCQQEEERQAHLMMQKETYAQQQQQLEQIQRLQEQLRQQLEEQKFRQMYPGDAPEAARQEALLSTAESKRITDSGVQTDEEDNTEQAYTSGRKKKGGAKKSVDSSVQTDDEDQDEWEVPARARRSRPRGVKYSTAECEGQVSVQALTEISVQTDDSAGHSVQLDARVEYTDPERTTTSPQRHRRHPTPLEIGPSSKLKVDSSTSLQVVSVPPKSPNVLYSPISPCVSPSKSLEFVSYEKSLGDTSPQRAADLSTAHSTNTRTPKVQRSMSDPKPMSPTGEERGTSMFPHTDAHAGKASTIGTPSGTQKKVKRTLPNPPSEEETATTGQTAYSSASARRRLCRSTNMARAKILQDIDRELNLVERESSKLRKKQAELDEEEKEIDAKLRYLEMGINRRKDVLLKEREKRERAYLQGVAEDRDYMSDSEVSNIRETRRGGGGEDVGGHGLERPHTAPQSELEEFIPPQTKHEAQYGKYSQYQYNPQQTLYQHSLYQPQQPYQSQSIYSSVPSLTASQQQSYHQMLLLQQKARQQAALLSELEATKMATGYDVIRSQPDASSSYLGGKYGSHLDLHTLEERGGSMAGSPMSNVSADSFYTDVEQHHHQTPRSYLLLEDATELAKGSSGLSDSTYSLAEKELAKAERLLRRTAADVGTDYLESSSRLHTYGKAQEDEDSMEEPYELKLLKQQLKQEFRRSTAGTESLEQLAAGLQHHYYNHSAGVSSSAYRPYSKTEKYSISRLTLEKQAAKQLPAAMLYQKQKTPLMDSKGGKYSSTFQDTRTLETDYSSYLGSSSASPRSSRLLQDEITFGLRKNISEQQKYLHHSSVGNNLAGSLNVCQSLNLSSGVRASLGEESSYPSGSRSRPSSRPSSVYGLDLSLKRDISSSSLRLKAESEASTEASAYQTPSGRTKPPTSLPIVPGGGRGRLPIVAQNSEEESPLSPVGQPMGMARASAGPLPPISADSRDQFGSCLSLHDSQQQQHMIDEQTRGRGYGLMDDQQGTMMSDNEEAYHLRREETDWYMKPQDGRHENGHSPERKQMKSMHFTFPHVRIKLQRDPKDRSVSGNGLGIRVVGGKEVPGSNGEIGAYVAKVLPGGAAEQTGKIVEGMQVLEWNGIVLTGKTYEEVQGLVGQQCGEAELCVRLDINMLLDSESCSQHLELQDPTKGDRQRSPGVDPKQLAAELQKVSQQQIPVSSASSLSTGDKGPLAISATASSVSSAVPSPGQPSSPSVGKKRHSKTADAAKVHPVTGEIQLQINYDKQLGNLIVHVLQARNLSPRDNNGYSDPFVKVYLLPGRGQVMVVQNASAENRRRSKHAQRSLNPEWNQTVIYKNILLEQLRKKTLEVSVWDYDKSSSNDFLGEVLIDLSNTTQLDNVPRWLPLKEQSDGEPHRRSHSGQGRQHSPKTPAHATQNSPKNQDSPKSSVTKSRSHGIFPDPAKDTQMPTTTIEKSHSSPGTSKPSPSEGQARPSHGSSRTSSKGGGAARMHPEDTAVATSEATTQPRHHLQPTQNGRLSLRYHRHSVVGVLTIQRPQSDFPANENRDGRHLTLRKAMSEERPRMDRASRGYRVTDTPVTAASLDSGLSGSAYSLLEEDSGTNAVDSAIFQIPRFGKITNGTDAMTPLQGHGETEGKTHVMGEIKIALKKEIKTDGEHLVLEILQCRNITYKFKSPDHLPDLYVKLYVVNVATQKRIIKKKTRVCRHDREPSFNETFRFCMNPTGHSLQLFLVSNGGKFVKKTLIGEAYVWLDKVDLRKRVVSWHKLLASPAQIQS</sequence>
<evidence type="ECO:0000256" key="12">
    <source>
        <dbReference type="SAM" id="Coils"/>
    </source>
</evidence>
<evidence type="ECO:0000313" key="16">
    <source>
        <dbReference type="Proteomes" id="UP000515152"/>
    </source>
</evidence>
<evidence type="ECO:0000259" key="14">
    <source>
        <dbReference type="PROSITE" id="PS50004"/>
    </source>
</evidence>
<feature type="compositionally biased region" description="Basic and acidic residues" evidence="13">
    <location>
        <begin position="61"/>
        <end position="75"/>
    </location>
</feature>
<feature type="region of interest" description="Disordered" evidence="13">
    <location>
        <begin position="2882"/>
        <end position="3015"/>
    </location>
</feature>
<dbReference type="FunFam" id="2.60.40.150:FF:000149">
    <property type="entry name" value="Piccolo presynaptic cytomatrix protein"/>
    <property type="match status" value="1"/>
</dbReference>
<feature type="region of interest" description="Disordered" evidence="13">
    <location>
        <begin position="509"/>
        <end position="564"/>
    </location>
</feature>
<feature type="compositionally biased region" description="Polar residues" evidence="13">
    <location>
        <begin position="2997"/>
        <end position="3015"/>
    </location>
</feature>
<protein>
    <recommendedName>
        <fullName evidence="10">Protein piccolo</fullName>
    </recommendedName>
    <alternativeName>
        <fullName evidence="11">Aczonin</fullName>
    </alternativeName>
</protein>
<keyword evidence="4" id="KW-0862">Zinc</keyword>
<dbReference type="Pfam" id="PF00168">
    <property type="entry name" value="C2"/>
    <property type="match status" value="2"/>
</dbReference>
<feature type="compositionally biased region" description="Low complexity" evidence="13">
    <location>
        <begin position="534"/>
        <end position="544"/>
    </location>
</feature>
<evidence type="ECO:0000256" key="13">
    <source>
        <dbReference type="SAM" id="MobiDB-lite"/>
    </source>
</evidence>
<dbReference type="PANTHER" id="PTHR14113">
    <property type="entry name" value="PICCOLO/BASSOON"/>
    <property type="match status" value="1"/>
</dbReference>
<dbReference type="CDD" id="cd06714">
    <property type="entry name" value="PDZ_RIM-like"/>
    <property type="match status" value="1"/>
</dbReference>
<reference evidence="17" key="1">
    <citation type="submission" date="2025-08" db="UniProtKB">
        <authorList>
            <consortium name="RefSeq"/>
        </authorList>
    </citation>
    <scope>IDENTIFICATION</scope>
</reference>
<feature type="compositionally biased region" description="Polar residues" evidence="13">
    <location>
        <begin position="2913"/>
        <end position="2931"/>
    </location>
</feature>
<evidence type="ECO:0000256" key="9">
    <source>
        <dbReference type="ARBA" id="ARBA00034101"/>
    </source>
</evidence>
<dbReference type="Gene3D" id="2.30.42.10">
    <property type="match status" value="1"/>
</dbReference>
<feature type="region of interest" description="Disordered" evidence="13">
    <location>
        <begin position="1659"/>
        <end position="1706"/>
    </location>
</feature>
<dbReference type="Proteomes" id="UP000515152">
    <property type="component" value="Chromosome 16"/>
</dbReference>
<evidence type="ECO:0000256" key="7">
    <source>
        <dbReference type="ARBA" id="ARBA00023273"/>
    </source>
</evidence>
<dbReference type="OrthoDB" id="67700at2759"/>
<feature type="compositionally biased region" description="Pro residues" evidence="13">
    <location>
        <begin position="687"/>
        <end position="698"/>
    </location>
</feature>
<dbReference type="GO" id="GO:0098978">
    <property type="term" value="C:glutamatergic synapse"/>
    <property type="evidence" value="ECO:0007669"/>
    <property type="project" value="TreeGrafter"/>
</dbReference>
<feature type="compositionally biased region" description="Polar residues" evidence="13">
    <location>
        <begin position="88"/>
        <end position="97"/>
    </location>
</feature>
<dbReference type="GO" id="GO:0030424">
    <property type="term" value="C:axon"/>
    <property type="evidence" value="ECO:0007669"/>
    <property type="project" value="TreeGrafter"/>
</dbReference>
<keyword evidence="6" id="KW-0770">Synapse</keyword>
<keyword evidence="8" id="KW-0111">Calcium/phospholipid-binding</keyword>
<dbReference type="FunFam" id="2.60.40.150:FF:000137">
    <property type="entry name" value="Piccolo presynaptic cytomatrix protein"/>
    <property type="match status" value="1"/>
</dbReference>
<feature type="compositionally biased region" description="Low complexity" evidence="13">
    <location>
        <begin position="126"/>
        <end position="139"/>
    </location>
</feature>
<evidence type="ECO:0000256" key="6">
    <source>
        <dbReference type="ARBA" id="ARBA00023018"/>
    </source>
</evidence>
<feature type="compositionally biased region" description="Polar residues" evidence="13">
    <location>
        <begin position="838"/>
        <end position="860"/>
    </location>
</feature>
<gene>
    <name evidence="17" type="primary">LOC105889636</name>
</gene>
<dbReference type="PANTHER" id="PTHR14113:SF11">
    <property type="entry name" value="PROTEIN PICCOLO ISOFORM X1"/>
    <property type="match status" value="1"/>
</dbReference>
<dbReference type="GeneID" id="105889636"/>
<feature type="compositionally biased region" description="Low complexity" evidence="13">
    <location>
        <begin position="2715"/>
        <end position="2736"/>
    </location>
</feature>
<dbReference type="PROSITE" id="PS50004">
    <property type="entry name" value="C2"/>
    <property type="match status" value="2"/>
</dbReference>
<dbReference type="PROSITE" id="PS50106">
    <property type="entry name" value="PDZ"/>
    <property type="match status" value="1"/>
</dbReference>
<feature type="region of interest" description="Disordered" evidence="13">
    <location>
        <begin position="292"/>
        <end position="312"/>
    </location>
</feature>
<evidence type="ECO:0000256" key="3">
    <source>
        <dbReference type="ARBA" id="ARBA00022771"/>
    </source>
</evidence>
<feature type="region of interest" description="Disordered" evidence="13">
    <location>
        <begin position="462"/>
        <end position="485"/>
    </location>
</feature>
<keyword evidence="3" id="KW-0863">Zinc-finger</keyword>
<feature type="region of interest" description="Disordered" evidence="13">
    <location>
        <begin position="762"/>
        <end position="891"/>
    </location>
</feature>
<feature type="region of interest" description="Disordered" evidence="13">
    <location>
        <begin position="683"/>
        <end position="705"/>
    </location>
</feature>
<feature type="compositionally biased region" description="Basic and acidic residues" evidence="13">
    <location>
        <begin position="1936"/>
        <end position="1958"/>
    </location>
</feature>
<feature type="coiled-coil region" evidence="12">
    <location>
        <begin position="1457"/>
        <end position="1487"/>
    </location>
</feature>
<evidence type="ECO:0000256" key="5">
    <source>
        <dbReference type="ARBA" id="ARBA00022837"/>
    </source>
</evidence>
<feature type="compositionally biased region" description="Basic and acidic residues" evidence="13">
    <location>
        <begin position="12"/>
        <end position="38"/>
    </location>
</feature>
<dbReference type="GO" id="GO:0035418">
    <property type="term" value="P:protein localization to synapse"/>
    <property type="evidence" value="ECO:0007669"/>
    <property type="project" value="TreeGrafter"/>
</dbReference>
<feature type="region of interest" description="Disordered" evidence="13">
    <location>
        <begin position="2690"/>
        <end position="2749"/>
    </location>
</feature>
<dbReference type="GO" id="GO:0098882">
    <property type="term" value="F:structural constituent of presynaptic active zone"/>
    <property type="evidence" value="ECO:0007669"/>
    <property type="project" value="TreeGrafter"/>
</dbReference>
<evidence type="ECO:0000256" key="1">
    <source>
        <dbReference type="ARBA" id="ARBA00022723"/>
    </source>
</evidence>
<dbReference type="GO" id="GO:0098982">
    <property type="term" value="C:GABA-ergic synapse"/>
    <property type="evidence" value="ECO:0007669"/>
    <property type="project" value="TreeGrafter"/>
</dbReference>
<dbReference type="GO" id="GO:0048788">
    <property type="term" value="C:cytoskeleton of presynaptic active zone"/>
    <property type="evidence" value="ECO:0007669"/>
    <property type="project" value="TreeGrafter"/>
</dbReference>
<dbReference type="InterPro" id="IPR001565">
    <property type="entry name" value="Synaptotagmin"/>
</dbReference>
<dbReference type="SMART" id="SM00228">
    <property type="entry name" value="PDZ"/>
    <property type="match status" value="1"/>
</dbReference>
<dbReference type="CDD" id="cd04031">
    <property type="entry name" value="C2A_RIM1alpha"/>
    <property type="match status" value="1"/>
</dbReference>
<accession>A0A6P8GNA7</accession>
<evidence type="ECO:0000256" key="10">
    <source>
        <dbReference type="ARBA" id="ARBA00070121"/>
    </source>
</evidence>
<dbReference type="InterPro" id="IPR000008">
    <property type="entry name" value="C2_dom"/>
</dbReference>
<dbReference type="SMART" id="SM00239">
    <property type="entry name" value="C2"/>
    <property type="match status" value="2"/>
</dbReference>
<keyword evidence="16" id="KW-1185">Reference proteome</keyword>
<dbReference type="SUPFAM" id="SSF49562">
    <property type="entry name" value="C2 domain (Calcium/lipid-binding domain, CaLB)"/>
    <property type="match status" value="2"/>
</dbReference>
<feature type="compositionally biased region" description="Polar residues" evidence="13">
    <location>
        <begin position="1760"/>
        <end position="1775"/>
    </location>
</feature>
<dbReference type="PRINTS" id="PR00399">
    <property type="entry name" value="SYNAPTOTAGMN"/>
</dbReference>
<evidence type="ECO:0000256" key="8">
    <source>
        <dbReference type="ARBA" id="ARBA00023302"/>
    </source>
</evidence>
<evidence type="ECO:0000256" key="11">
    <source>
        <dbReference type="ARBA" id="ARBA00083569"/>
    </source>
</evidence>
<feature type="region of interest" description="Disordered" evidence="13">
    <location>
        <begin position="397"/>
        <end position="424"/>
    </location>
</feature>
<feature type="compositionally biased region" description="Acidic residues" evidence="13">
    <location>
        <begin position="1614"/>
        <end position="1623"/>
    </location>
</feature>
<name>A0A6P8GNA7_CLUHA</name>
<dbReference type="InterPro" id="IPR036034">
    <property type="entry name" value="PDZ_sf"/>
</dbReference>
<evidence type="ECO:0000313" key="17">
    <source>
        <dbReference type="RefSeq" id="XP_031439156.1"/>
    </source>
</evidence>
<dbReference type="KEGG" id="char:105889636"/>
<dbReference type="InterPro" id="IPR001478">
    <property type="entry name" value="PDZ"/>
</dbReference>
<comment type="subcellular location">
    <subcellularLocation>
        <location evidence="9">Presynaptic active zone</location>
    </subcellularLocation>
</comment>
<feature type="compositionally biased region" description="Polar residues" evidence="13">
    <location>
        <begin position="871"/>
        <end position="882"/>
    </location>
</feature>
<dbReference type="GO" id="GO:1904071">
    <property type="term" value="P:presynaptic active zone assembly"/>
    <property type="evidence" value="ECO:0007669"/>
    <property type="project" value="TreeGrafter"/>
</dbReference>
<keyword evidence="12" id="KW-0175">Coiled coil</keyword>
<feature type="compositionally biased region" description="Polar residues" evidence="13">
    <location>
        <begin position="792"/>
        <end position="823"/>
    </location>
</feature>
<feature type="compositionally biased region" description="Basic and acidic residues" evidence="13">
    <location>
        <begin position="1671"/>
        <end position="1680"/>
    </location>
</feature>
<feature type="region of interest" description="Disordered" evidence="13">
    <location>
        <begin position="1553"/>
        <end position="1641"/>
    </location>
</feature>
<feature type="region of interest" description="Disordered" evidence="13">
    <location>
        <begin position="1749"/>
        <end position="1843"/>
    </location>
</feature>
<dbReference type="GO" id="GO:0008270">
    <property type="term" value="F:zinc ion binding"/>
    <property type="evidence" value="ECO:0007669"/>
    <property type="project" value="UniProtKB-KW"/>
</dbReference>
<organism evidence="16 17">
    <name type="scientific">Clupea harengus</name>
    <name type="common">Atlantic herring</name>
    <dbReference type="NCBI Taxonomy" id="7950"/>
    <lineage>
        <taxon>Eukaryota</taxon>
        <taxon>Metazoa</taxon>
        <taxon>Chordata</taxon>
        <taxon>Craniata</taxon>
        <taxon>Vertebrata</taxon>
        <taxon>Euteleostomi</taxon>
        <taxon>Actinopterygii</taxon>
        <taxon>Neopterygii</taxon>
        <taxon>Teleostei</taxon>
        <taxon>Clupei</taxon>
        <taxon>Clupeiformes</taxon>
        <taxon>Clupeoidei</taxon>
        <taxon>Clupeidae</taxon>
        <taxon>Clupea</taxon>
    </lineage>
</organism>
<feature type="domain" description="C2" evidence="14">
    <location>
        <begin position="2753"/>
        <end position="2884"/>
    </location>
</feature>
<proteinExistence type="predicted"/>
<feature type="region of interest" description="Disordered" evidence="13">
    <location>
        <begin position="2392"/>
        <end position="2473"/>
    </location>
</feature>
<feature type="compositionally biased region" description="Polar residues" evidence="13">
    <location>
        <begin position="2946"/>
        <end position="2968"/>
    </location>
</feature>
<evidence type="ECO:0000256" key="4">
    <source>
        <dbReference type="ARBA" id="ARBA00022833"/>
    </source>
</evidence>
<feature type="compositionally biased region" description="Basic and acidic residues" evidence="13">
    <location>
        <begin position="375"/>
        <end position="385"/>
    </location>
</feature>
<dbReference type="InterPro" id="IPR035892">
    <property type="entry name" value="C2_domain_sf"/>
</dbReference>
<feature type="region of interest" description="Disordered" evidence="13">
    <location>
        <begin position="1928"/>
        <end position="1962"/>
    </location>
</feature>
<evidence type="ECO:0000256" key="2">
    <source>
        <dbReference type="ARBA" id="ARBA00022737"/>
    </source>
</evidence>
<dbReference type="InterPro" id="IPR052098">
    <property type="entry name" value="Presynaptic_Scaffold_Bsn/Pclo"/>
</dbReference>
<keyword evidence="2" id="KW-0677">Repeat</keyword>
<dbReference type="GO" id="GO:0005544">
    <property type="term" value="F:calcium-dependent phospholipid binding"/>
    <property type="evidence" value="ECO:0007669"/>
    <property type="project" value="UniProtKB-KW"/>
</dbReference>
<feature type="region of interest" description="Disordered" evidence="13">
    <location>
        <begin position="365"/>
        <end position="385"/>
    </location>
</feature>
<keyword evidence="7" id="KW-0966">Cell projection</keyword>
<feature type="coiled-coil region" evidence="12">
    <location>
        <begin position="1518"/>
        <end position="1552"/>
    </location>
</feature>